<name>A0ABY6HRR7_9ARCH</name>
<accession>A0ABY6HRR7</accession>
<evidence type="ECO:0000313" key="1">
    <source>
        <dbReference type="EMBL" id="UYP46208.1"/>
    </source>
</evidence>
<keyword evidence="2" id="KW-1185">Reference proteome</keyword>
<evidence type="ECO:0008006" key="3">
    <source>
        <dbReference type="Google" id="ProtNLM"/>
    </source>
</evidence>
<gene>
    <name evidence="1" type="ORF">NEF87_002493</name>
</gene>
<dbReference type="EMBL" id="CP104013">
    <property type="protein sequence ID" value="UYP46208.1"/>
    <property type="molecule type" value="Genomic_DNA"/>
</dbReference>
<proteinExistence type="predicted"/>
<dbReference type="Proteomes" id="UP001208689">
    <property type="component" value="Chromosome"/>
</dbReference>
<evidence type="ECO:0000313" key="2">
    <source>
        <dbReference type="Proteomes" id="UP001208689"/>
    </source>
</evidence>
<protein>
    <recommendedName>
        <fullName evidence="3">Roadblock/LC7 domain-containing protein</fullName>
    </recommendedName>
</protein>
<reference evidence="1" key="1">
    <citation type="submission" date="2022-09" db="EMBL/GenBank/DDBJ databases">
        <title>Actin cytoskeleton and complex cell architecture in an #Asgard archaeon.</title>
        <authorList>
            <person name="Ponce Toledo R.I."/>
            <person name="Schleper C."/>
            <person name="Rodrigues Oliveira T."/>
            <person name="Wollweber F."/>
            <person name="Xu J."/>
            <person name="Rittmann S."/>
            <person name="Klingl A."/>
            <person name="Pilhofer M."/>
        </authorList>
    </citation>
    <scope>NUCLEOTIDE SEQUENCE</scope>
    <source>
        <strain evidence="1">B-35</strain>
    </source>
</reference>
<organism evidence="1 2">
    <name type="scientific">Candidatus Lokiarchaeum ossiferum</name>
    <dbReference type="NCBI Taxonomy" id="2951803"/>
    <lineage>
        <taxon>Archaea</taxon>
        <taxon>Promethearchaeati</taxon>
        <taxon>Promethearchaeota</taxon>
        <taxon>Promethearchaeia</taxon>
        <taxon>Promethearchaeales</taxon>
        <taxon>Promethearchaeaceae</taxon>
        <taxon>Candidatus Lokiarchaeum</taxon>
    </lineage>
</organism>
<sequence>MENTKTSFLSSHHPYVPINVKFQKILEKYLVGIFVARDGGDILYSKSFQDGLKLPLMSNFIAALNVFGEENVGKIKRILIEGLDIEMNIVAKHGLVLTMMFRPHMVKDHISKYYEIGLDMFYDEFKEQIAQNRTNQTIYEQFDPKMFELLFEYLVHIEAL</sequence>